<gene>
    <name evidence="1" type="ORF">g.28894</name>
</gene>
<accession>A0A2S2Q3C1</accession>
<reference evidence="1" key="1">
    <citation type="submission" date="2018-04" db="EMBL/GenBank/DDBJ databases">
        <title>Transcriptome assembly of Sipha flava.</title>
        <authorList>
            <person name="Scully E.D."/>
            <person name="Geib S.M."/>
            <person name="Palmer N.A."/>
            <person name="Koch K."/>
            <person name="Bradshaw J."/>
            <person name="Heng-Moss T."/>
            <person name="Sarath G."/>
        </authorList>
    </citation>
    <scope>NUCLEOTIDE SEQUENCE</scope>
</reference>
<name>A0A2S2Q3C1_9HEMI</name>
<organism evidence="1">
    <name type="scientific">Sipha flava</name>
    <name type="common">yellow sugarcane aphid</name>
    <dbReference type="NCBI Taxonomy" id="143950"/>
    <lineage>
        <taxon>Eukaryota</taxon>
        <taxon>Metazoa</taxon>
        <taxon>Ecdysozoa</taxon>
        <taxon>Arthropoda</taxon>
        <taxon>Hexapoda</taxon>
        <taxon>Insecta</taxon>
        <taxon>Pterygota</taxon>
        <taxon>Neoptera</taxon>
        <taxon>Paraneoptera</taxon>
        <taxon>Hemiptera</taxon>
        <taxon>Sternorrhyncha</taxon>
        <taxon>Aphidomorpha</taxon>
        <taxon>Aphidoidea</taxon>
        <taxon>Aphididae</taxon>
        <taxon>Sipha</taxon>
    </lineage>
</organism>
<dbReference type="EMBL" id="GGMS01003030">
    <property type="protein sequence ID" value="MBY72233.1"/>
    <property type="molecule type" value="Transcribed_RNA"/>
</dbReference>
<evidence type="ECO:0000313" key="1">
    <source>
        <dbReference type="EMBL" id="MBY72233.1"/>
    </source>
</evidence>
<protein>
    <submittedName>
        <fullName evidence="1">Uncharacterized protein</fullName>
    </submittedName>
</protein>
<dbReference type="AlphaFoldDB" id="A0A2S2Q3C1"/>
<sequence length="125" mass="14648">MKIPTNKFTCAIVIISSLNSHVICTIKQNLYISKSIMETFRFEDRIKIRLSNNFSSLCIHAPGVVTVCHTLVKPLLINLKLGFNEVFFLVRRMRLKNRLIIYVIAVSREPKFKVLYRIFLIEIKY</sequence>
<proteinExistence type="predicted"/>